<evidence type="ECO:0000259" key="2">
    <source>
        <dbReference type="Pfam" id="PF02470"/>
    </source>
</evidence>
<dbReference type="InterPro" id="IPR003399">
    <property type="entry name" value="Mce/MlaD"/>
</dbReference>
<accession>A0A4Y6PU75</accession>
<evidence type="ECO:0000313" key="3">
    <source>
        <dbReference type="EMBL" id="QDG51848.1"/>
    </source>
</evidence>
<name>A0A4Y6PU75_PERCE</name>
<gene>
    <name evidence="3" type="ORF">FIV42_14200</name>
</gene>
<dbReference type="Pfam" id="PF02470">
    <property type="entry name" value="MlaD"/>
    <property type="match status" value="1"/>
</dbReference>
<evidence type="ECO:0000313" key="4">
    <source>
        <dbReference type="Proteomes" id="UP000315995"/>
    </source>
</evidence>
<keyword evidence="1" id="KW-1133">Transmembrane helix</keyword>
<dbReference type="Proteomes" id="UP000315995">
    <property type="component" value="Chromosome"/>
</dbReference>
<dbReference type="EMBL" id="CP041186">
    <property type="protein sequence ID" value="QDG51848.1"/>
    <property type="molecule type" value="Genomic_DNA"/>
</dbReference>
<keyword evidence="1" id="KW-0472">Membrane</keyword>
<protein>
    <submittedName>
        <fullName evidence="3">MCE family protein</fullName>
    </submittedName>
</protein>
<keyword evidence="1" id="KW-0812">Transmembrane</keyword>
<dbReference type="PANTHER" id="PTHR36698">
    <property type="entry name" value="BLL5892 PROTEIN"/>
    <property type="match status" value="1"/>
</dbReference>
<proteinExistence type="predicted"/>
<dbReference type="PANTHER" id="PTHR36698:SF2">
    <property type="entry name" value="MCE_MLAD DOMAIN-CONTAINING PROTEIN"/>
    <property type="match status" value="1"/>
</dbReference>
<reference evidence="3 4" key="1">
    <citation type="submission" date="2019-06" db="EMBL/GenBank/DDBJ databases">
        <title>Persicimonas caeni gen. nov., sp. nov., a predatory bacterium isolated from solar saltern.</title>
        <authorList>
            <person name="Wang S."/>
        </authorList>
    </citation>
    <scope>NUCLEOTIDE SEQUENCE [LARGE SCALE GENOMIC DNA]</scope>
    <source>
        <strain evidence="3 4">YN101</strain>
    </source>
</reference>
<feature type="domain" description="Mce/MlaD" evidence="2">
    <location>
        <begin position="38"/>
        <end position="115"/>
    </location>
</feature>
<accession>A0A5B8YBI9</accession>
<keyword evidence="4" id="KW-1185">Reference proteome</keyword>
<dbReference type="RefSeq" id="WP_141198328.1">
    <property type="nucleotide sequence ID" value="NZ_CP041186.1"/>
</dbReference>
<dbReference type="OrthoDB" id="5372112at2"/>
<evidence type="ECO:0000256" key="1">
    <source>
        <dbReference type="SAM" id="Phobius"/>
    </source>
</evidence>
<feature type="transmembrane region" description="Helical" evidence="1">
    <location>
        <begin position="12"/>
        <end position="34"/>
    </location>
</feature>
<organism evidence="3 4">
    <name type="scientific">Persicimonas caeni</name>
    <dbReference type="NCBI Taxonomy" id="2292766"/>
    <lineage>
        <taxon>Bacteria</taxon>
        <taxon>Deltaproteobacteria</taxon>
        <taxon>Bradymonadales</taxon>
        <taxon>Bradymonadaceae</taxon>
        <taxon>Persicimonas</taxon>
    </lineage>
</organism>
<sequence>MATRTQKVKLGVFLTAATVLFAGTVIVLTGMGLWEERWTYFIEFSESVSGLEQGAPVKLRGVRVGTVDAIRVDPDNVEVVEVRIQVDKGTPIKTDTQAYINMQGITGLKFIELAGGTAEAKLLPPGSEIQAGQSMLEQLTGRATDIGLKVEKLLNNILYMTRDKNQERVDQIIASAEASTQNLEQLSSELSQTLQVTRSLVADNREELDQLISNAGETSARANETLTEINELTRLAQQAVRGAKIPETVAEFRQTNTMVQERLQGLEVGNTMQKVTAALDTLTVLLQNLSQTVNQNQDQLRATFYNLRLAAESFKNLARSLQSQPSRLLFDDKPEPRELP</sequence>
<dbReference type="AlphaFoldDB" id="A0A4Y6PU75"/>